<evidence type="ECO:0000313" key="1">
    <source>
        <dbReference type="EMBL" id="PWL00374.1"/>
    </source>
</evidence>
<organism evidence="1 2">
    <name type="scientific">Pantoea allii</name>
    <dbReference type="NCBI Taxonomy" id="574096"/>
    <lineage>
        <taxon>Bacteria</taxon>
        <taxon>Pseudomonadati</taxon>
        <taxon>Pseudomonadota</taxon>
        <taxon>Gammaproteobacteria</taxon>
        <taxon>Enterobacterales</taxon>
        <taxon>Erwiniaceae</taxon>
        <taxon>Pantoea</taxon>
    </lineage>
</organism>
<dbReference type="EMBL" id="QGHF01000001">
    <property type="protein sequence ID" value="PWL00374.1"/>
    <property type="molecule type" value="Genomic_DNA"/>
</dbReference>
<protein>
    <submittedName>
        <fullName evidence="1">Uncharacterized protein</fullName>
    </submittedName>
</protein>
<dbReference type="Proteomes" id="UP000245981">
    <property type="component" value="Unassembled WGS sequence"/>
</dbReference>
<dbReference type="AlphaFoldDB" id="A0A2V2BLC6"/>
<sequence>MNQTHSVPEIYNPEVPYAVKCEIVTQLCRALASHKNISPEDLRKYLLDKTHVDFENLEGNPVGMLLLYEYLYSQRPTACASAKENLH</sequence>
<evidence type="ECO:0000313" key="2">
    <source>
        <dbReference type="Proteomes" id="UP000245981"/>
    </source>
</evidence>
<accession>A0A2V2BLC6</accession>
<comment type="caution">
    <text evidence="1">The sequence shown here is derived from an EMBL/GenBank/DDBJ whole genome shotgun (WGS) entry which is preliminary data.</text>
</comment>
<dbReference type="RefSeq" id="WP_181377096.1">
    <property type="nucleotide sequence ID" value="NZ_QGHF01000001.1"/>
</dbReference>
<name>A0A2V2BLC6_9GAMM</name>
<gene>
    <name evidence="1" type="ORF">C7431_101180</name>
</gene>
<reference evidence="1 2" key="1">
    <citation type="submission" date="2018-05" db="EMBL/GenBank/DDBJ databases">
        <title>Genomic Encyclopedia of Type Strains, Phase IV (KMG-V): Genome sequencing to study the core and pangenomes of soil and plant-associated prokaryotes.</title>
        <authorList>
            <person name="Whitman W."/>
        </authorList>
    </citation>
    <scope>NUCLEOTIDE SEQUENCE [LARGE SCALE GENOMIC DNA]</scope>
    <source>
        <strain evidence="1 2">PNA 200-10</strain>
    </source>
</reference>
<proteinExistence type="predicted"/>